<dbReference type="EMBL" id="AWWV01003906">
    <property type="protein sequence ID" value="OMP08242.1"/>
    <property type="molecule type" value="Genomic_DNA"/>
</dbReference>
<keyword evidence="2" id="KW-1185">Reference proteome</keyword>
<protein>
    <submittedName>
        <fullName evidence="1">Uncharacterized protein</fullName>
    </submittedName>
</protein>
<dbReference type="Proteomes" id="UP000188268">
    <property type="component" value="Unassembled WGS sequence"/>
</dbReference>
<evidence type="ECO:0000313" key="1">
    <source>
        <dbReference type="EMBL" id="OMP08242.1"/>
    </source>
</evidence>
<accession>A0A1R3KMD4</accession>
<evidence type="ECO:0000313" key="2">
    <source>
        <dbReference type="Proteomes" id="UP000188268"/>
    </source>
</evidence>
<comment type="caution">
    <text evidence="1">The sequence shown here is derived from an EMBL/GenBank/DDBJ whole genome shotgun (WGS) entry which is preliminary data.</text>
</comment>
<feature type="non-terminal residue" evidence="1">
    <location>
        <position position="33"/>
    </location>
</feature>
<dbReference type="Gramene" id="OMP08242">
    <property type="protein sequence ID" value="OMP08242"/>
    <property type="gene ID" value="CCACVL1_01140"/>
</dbReference>
<proteinExistence type="predicted"/>
<dbReference type="AlphaFoldDB" id="A0A1R3KMD4"/>
<sequence length="33" mass="3822">ILKTLLNKLVKEGKGKAFNTLVDYYEEIEGFTF</sequence>
<organism evidence="1 2">
    <name type="scientific">Corchorus capsularis</name>
    <name type="common">Jute</name>
    <dbReference type="NCBI Taxonomy" id="210143"/>
    <lineage>
        <taxon>Eukaryota</taxon>
        <taxon>Viridiplantae</taxon>
        <taxon>Streptophyta</taxon>
        <taxon>Embryophyta</taxon>
        <taxon>Tracheophyta</taxon>
        <taxon>Spermatophyta</taxon>
        <taxon>Magnoliopsida</taxon>
        <taxon>eudicotyledons</taxon>
        <taxon>Gunneridae</taxon>
        <taxon>Pentapetalae</taxon>
        <taxon>rosids</taxon>
        <taxon>malvids</taxon>
        <taxon>Malvales</taxon>
        <taxon>Malvaceae</taxon>
        <taxon>Grewioideae</taxon>
        <taxon>Apeibeae</taxon>
        <taxon>Corchorus</taxon>
    </lineage>
</organism>
<feature type="non-terminal residue" evidence="1">
    <location>
        <position position="1"/>
    </location>
</feature>
<gene>
    <name evidence="1" type="ORF">CCACVL1_01140</name>
</gene>
<reference evidence="1 2" key="1">
    <citation type="submission" date="2013-09" db="EMBL/GenBank/DDBJ databases">
        <title>Corchorus capsularis genome sequencing.</title>
        <authorList>
            <person name="Alam M."/>
            <person name="Haque M.S."/>
            <person name="Islam M.S."/>
            <person name="Emdad E.M."/>
            <person name="Islam M.M."/>
            <person name="Ahmed B."/>
            <person name="Halim A."/>
            <person name="Hossen Q.M.M."/>
            <person name="Hossain M.Z."/>
            <person name="Ahmed R."/>
            <person name="Khan M.M."/>
            <person name="Islam R."/>
            <person name="Rashid M.M."/>
            <person name="Khan S.A."/>
            <person name="Rahman M.S."/>
            <person name="Alam M."/>
        </authorList>
    </citation>
    <scope>NUCLEOTIDE SEQUENCE [LARGE SCALE GENOMIC DNA]</scope>
    <source>
        <strain evidence="2">cv. CVL-1</strain>
        <tissue evidence="1">Whole seedling</tissue>
    </source>
</reference>
<name>A0A1R3KMD4_COCAP</name>